<keyword evidence="2" id="KW-0378">Hydrolase</keyword>
<evidence type="ECO:0000256" key="3">
    <source>
        <dbReference type="ARBA" id="ARBA00022840"/>
    </source>
</evidence>
<dbReference type="GO" id="GO:0005524">
    <property type="term" value="F:ATP binding"/>
    <property type="evidence" value="ECO:0007669"/>
    <property type="project" value="UniProtKB-KW"/>
</dbReference>
<dbReference type="GO" id="GO:0016787">
    <property type="term" value="F:hydrolase activity"/>
    <property type="evidence" value="ECO:0007669"/>
    <property type="project" value="UniProtKB-KW"/>
</dbReference>
<reference evidence="6" key="1">
    <citation type="submission" date="2021-07" db="EMBL/GenBank/DDBJ databases">
        <authorList>
            <person name="Branca A.L. A."/>
        </authorList>
    </citation>
    <scope>NUCLEOTIDE SEQUENCE</scope>
</reference>
<name>A0A9W4HHR2_PENOL</name>
<protein>
    <recommendedName>
        <fullName evidence="5">Helicase C-terminal domain-containing protein</fullName>
    </recommendedName>
</protein>
<evidence type="ECO:0000256" key="1">
    <source>
        <dbReference type="ARBA" id="ARBA00022741"/>
    </source>
</evidence>
<dbReference type="CDD" id="cd18793">
    <property type="entry name" value="SF2_C_SNF"/>
    <property type="match status" value="1"/>
</dbReference>
<dbReference type="OrthoDB" id="2801544at2759"/>
<dbReference type="InterPro" id="IPR049730">
    <property type="entry name" value="SNF2/RAD54-like_C"/>
</dbReference>
<comment type="caution">
    <text evidence="6">The sequence shown here is derived from an EMBL/GenBank/DDBJ whole genome shotgun (WGS) entry which is preliminary data.</text>
</comment>
<dbReference type="InterPro" id="IPR001650">
    <property type="entry name" value="Helicase_C-like"/>
</dbReference>
<evidence type="ECO:0000313" key="7">
    <source>
        <dbReference type="Proteomes" id="UP001153618"/>
    </source>
</evidence>
<organism evidence="6 7">
    <name type="scientific">Penicillium olsonii</name>
    <dbReference type="NCBI Taxonomy" id="99116"/>
    <lineage>
        <taxon>Eukaryota</taxon>
        <taxon>Fungi</taxon>
        <taxon>Dikarya</taxon>
        <taxon>Ascomycota</taxon>
        <taxon>Pezizomycotina</taxon>
        <taxon>Eurotiomycetes</taxon>
        <taxon>Eurotiomycetidae</taxon>
        <taxon>Eurotiales</taxon>
        <taxon>Aspergillaceae</taxon>
        <taxon>Penicillium</taxon>
    </lineage>
</organism>
<proteinExistence type="predicted"/>
<feature type="region of interest" description="Disordered" evidence="4">
    <location>
        <begin position="1085"/>
        <end position="1104"/>
    </location>
</feature>
<dbReference type="PROSITE" id="PS51194">
    <property type="entry name" value="HELICASE_CTER"/>
    <property type="match status" value="1"/>
</dbReference>
<keyword evidence="7" id="KW-1185">Reference proteome</keyword>
<dbReference type="EMBL" id="CAJVOS010000014">
    <property type="protein sequence ID" value="CAG8016871.1"/>
    <property type="molecule type" value="Genomic_DNA"/>
</dbReference>
<dbReference type="InterPro" id="IPR050628">
    <property type="entry name" value="SNF2_RAD54_helicase_TF"/>
</dbReference>
<sequence>MESLDVFNSYPNNDPIVLDHPPSGLPFVEEQPVVYKVESEPSFTPVTESGRYRGPYIPVGSLSTSETSASYYPLKELAALEKSGWIRTNAPHFNNNIQVFILPNDVQGASAQASKARPKAKIKALMTKIDNSSDTWAGPSDAHPTQSGNLESNPEDEDESLWYIFNTLQSPDPCPQDMKNTPSRHAMEALLDESDNPVQGLTTALYPYQRRSAATMIQREAQPAMVLDPRLQAVSGPTGTIFYYDKVDGTLLKGKRLYSEACGGILAESMGCGKTLICLAVILATRGHFPIIPIEYQTYENPIRRKTGSLKQMAAATAGRFSVPWKLFFESLSREGEFHDNCVKACMENSGCYNIPPDVTKNPPRNSTSPYTRDAAQQVRLCSGTIVIVPPNMVDHWENEIATHTTSLKVVVLRQGSDRTPTADELMDVDLVLFSRTRFEREVPEKKHIQRMGDKVVQDSPLLSLHWLRVIVDEGHNVAGQKTRLTDMLKRLHFERRWVISGTPSPGLYGVEVSLASQEADTSGTESPGEATQAILNKRKRTGNAADNELKALDHLREMVIQFLDLKPWSSSSPGDSANWTNYMKPIGAGGKRRKAPSLRPTLQSLVVRHRKDVVDQEKPLPKLYNKVTYLAPTFYDKLSINMFLFTLAVNAVTSERVGPDYMFNTKNRKHLNQVIENIRQAGFWWAGSTKPSDSIDLARRYMNSNREKMSPSDIKLLDDGIHIATTAVNSPNWAGFNSLHELGVFVENFPEDYRSSWAVANGSCDNPLLMGISQACKAQEYVTEHLRSPDPAEGLSGAGIKFRREITNHDNRPVWGAPDPANTPMAQRQLAQTAKPPSNKPAKKTFEKNLYRSLLETSPLQQTRLVGIASSKLRYLLDKVLEHHQTEKIIIFYEDSNTAYWAAQGLELINVEFRIYANTLRPQLRTEYLKLFRESEEVRVLLMDLGQASHGLHIAQASRVFIISPIWKPNVESQAIKRAHRIGQTRPVYVETLVLENTLEHRMLSRRKEMSEAEMQLAEKGPLDDSTMSDIIQNEPFLSLDDEAGSGMARLEFPTGFFDRHRLPIPDDELVWRRIPEKRTVDLTGADVEATSGSGAPGPKRARVGFAADPQVIDLDGSPDASGPVDVPANSRASVPVRPRVGFAEDVQASEGPSPILGGENREKRVSIFGP</sequence>
<dbReference type="InterPro" id="IPR027417">
    <property type="entry name" value="P-loop_NTPase"/>
</dbReference>
<dbReference type="AlphaFoldDB" id="A0A9W4HHR2"/>
<dbReference type="Pfam" id="PF00271">
    <property type="entry name" value="Helicase_C"/>
    <property type="match status" value="1"/>
</dbReference>
<dbReference type="InterPro" id="IPR000330">
    <property type="entry name" value="SNF2_N"/>
</dbReference>
<dbReference type="CDD" id="cd18008">
    <property type="entry name" value="DEXDc_SHPRH-like"/>
    <property type="match status" value="1"/>
</dbReference>
<accession>A0A9W4HHR2</accession>
<dbReference type="SUPFAM" id="SSF52540">
    <property type="entry name" value="P-loop containing nucleoside triphosphate hydrolases"/>
    <property type="match status" value="2"/>
</dbReference>
<gene>
    <name evidence="6" type="ORF">POLS_LOCUS2288</name>
</gene>
<dbReference type="PANTHER" id="PTHR45626">
    <property type="entry name" value="TRANSCRIPTION TERMINATION FACTOR 2-RELATED"/>
    <property type="match status" value="1"/>
</dbReference>
<dbReference type="GO" id="GO:0005634">
    <property type="term" value="C:nucleus"/>
    <property type="evidence" value="ECO:0007669"/>
    <property type="project" value="TreeGrafter"/>
</dbReference>
<feature type="region of interest" description="Disordered" evidence="4">
    <location>
        <begin position="1146"/>
        <end position="1172"/>
    </location>
</feature>
<feature type="region of interest" description="Disordered" evidence="4">
    <location>
        <begin position="131"/>
        <end position="156"/>
    </location>
</feature>
<dbReference type="Proteomes" id="UP001153618">
    <property type="component" value="Unassembled WGS sequence"/>
</dbReference>
<dbReference type="Pfam" id="PF00176">
    <property type="entry name" value="SNF2-rel_dom"/>
    <property type="match status" value="1"/>
</dbReference>
<dbReference type="SMART" id="SM00487">
    <property type="entry name" value="DEXDc"/>
    <property type="match status" value="1"/>
</dbReference>
<evidence type="ECO:0000256" key="4">
    <source>
        <dbReference type="SAM" id="MobiDB-lite"/>
    </source>
</evidence>
<feature type="region of interest" description="Disordered" evidence="4">
    <location>
        <begin position="1113"/>
        <end position="1134"/>
    </location>
</feature>
<evidence type="ECO:0000259" key="5">
    <source>
        <dbReference type="PROSITE" id="PS51194"/>
    </source>
</evidence>
<feature type="domain" description="Helicase C-terminal" evidence="5">
    <location>
        <begin position="873"/>
        <end position="1022"/>
    </location>
</feature>
<keyword evidence="3" id="KW-0067">ATP-binding</keyword>
<dbReference type="Gene3D" id="3.40.50.10810">
    <property type="entry name" value="Tandem AAA-ATPase domain"/>
    <property type="match status" value="1"/>
</dbReference>
<dbReference type="PANTHER" id="PTHR45626:SF51">
    <property type="entry name" value="SNF2-RELATED DOMAIN-CONTAINING PROTEIN"/>
    <property type="match status" value="1"/>
</dbReference>
<dbReference type="GO" id="GO:0008094">
    <property type="term" value="F:ATP-dependent activity, acting on DNA"/>
    <property type="evidence" value="ECO:0007669"/>
    <property type="project" value="TreeGrafter"/>
</dbReference>
<dbReference type="InterPro" id="IPR014001">
    <property type="entry name" value="Helicase_ATP-bd"/>
</dbReference>
<feature type="compositionally biased region" description="Basic and acidic residues" evidence="4">
    <location>
        <begin position="1161"/>
        <end position="1172"/>
    </location>
</feature>
<feature type="compositionally biased region" description="Polar residues" evidence="4">
    <location>
        <begin position="143"/>
        <end position="152"/>
    </location>
</feature>
<keyword evidence="1" id="KW-0547">Nucleotide-binding</keyword>
<evidence type="ECO:0000313" key="6">
    <source>
        <dbReference type="EMBL" id="CAG8016871.1"/>
    </source>
</evidence>
<dbReference type="GO" id="GO:0006281">
    <property type="term" value="P:DNA repair"/>
    <property type="evidence" value="ECO:0007669"/>
    <property type="project" value="TreeGrafter"/>
</dbReference>
<dbReference type="Gene3D" id="3.40.50.300">
    <property type="entry name" value="P-loop containing nucleotide triphosphate hydrolases"/>
    <property type="match status" value="1"/>
</dbReference>
<evidence type="ECO:0000256" key="2">
    <source>
        <dbReference type="ARBA" id="ARBA00022801"/>
    </source>
</evidence>
<dbReference type="InterPro" id="IPR038718">
    <property type="entry name" value="SNF2-like_sf"/>
</dbReference>